<proteinExistence type="predicted"/>
<name>S0F9W6_9BACT</name>
<dbReference type="HOGENOM" id="CLU_3247101_0_0_10"/>
<reference evidence="1 2" key="1">
    <citation type="submission" date="2008-12" db="EMBL/GenBank/DDBJ databases">
        <authorList>
            <person name="Fulton L."/>
            <person name="Clifton S."/>
            <person name="Fulton B."/>
            <person name="Xu J."/>
            <person name="Minx P."/>
            <person name="Pepin K.H."/>
            <person name="Johnson M."/>
            <person name="Bhonagiri V."/>
            <person name="Nash W.E."/>
            <person name="Mardis E.R."/>
            <person name="Wilson R.K."/>
        </authorList>
    </citation>
    <scope>NUCLEOTIDE SEQUENCE [LARGE SCALE GENOMIC DNA]</scope>
    <source>
        <strain evidence="1 2">DSM 18228</strain>
    </source>
</reference>
<sequence length="42" mass="4888">MQNYPVHVIFKCHTCYIPVTKRSLIKKNKFIDTGSFLSVENS</sequence>
<dbReference type="Proteomes" id="UP000014073">
    <property type="component" value="Unassembled WGS sequence"/>
</dbReference>
<dbReference type="STRING" id="547042.BACCOPRO_02641"/>
<protein>
    <submittedName>
        <fullName evidence="1">Uncharacterized protein</fullName>
    </submittedName>
</protein>
<organism evidence="1 2">
    <name type="scientific">Phocaeicola coprophilus DSM 18228 = JCM 13818</name>
    <dbReference type="NCBI Taxonomy" id="547042"/>
    <lineage>
        <taxon>Bacteria</taxon>
        <taxon>Pseudomonadati</taxon>
        <taxon>Bacteroidota</taxon>
        <taxon>Bacteroidia</taxon>
        <taxon>Bacteroidales</taxon>
        <taxon>Bacteroidaceae</taxon>
        <taxon>Phocaeicola</taxon>
    </lineage>
</organism>
<comment type="caution">
    <text evidence="1">The sequence shown here is derived from an EMBL/GenBank/DDBJ whole genome shotgun (WGS) entry which is preliminary data.</text>
</comment>
<keyword evidence="2" id="KW-1185">Reference proteome</keyword>
<dbReference type="EMBL" id="ACBW01000170">
    <property type="protein sequence ID" value="EEF77129.1"/>
    <property type="molecule type" value="Genomic_DNA"/>
</dbReference>
<accession>S0F9W6</accession>
<evidence type="ECO:0000313" key="2">
    <source>
        <dbReference type="Proteomes" id="UP000014073"/>
    </source>
</evidence>
<gene>
    <name evidence="1" type="ORF">BACCOPRO_02641</name>
</gene>
<dbReference type="AlphaFoldDB" id="S0F9W6"/>
<evidence type="ECO:0000313" key="1">
    <source>
        <dbReference type="EMBL" id="EEF77129.1"/>
    </source>
</evidence>